<feature type="domain" description="HDOD" evidence="1">
    <location>
        <begin position="63"/>
        <end position="258"/>
    </location>
</feature>
<dbReference type="PANTHER" id="PTHR33525:SF3">
    <property type="entry name" value="RIBONUCLEASE Y"/>
    <property type="match status" value="1"/>
</dbReference>
<dbReference type="InterPro" id="IPR052340">
    <property type="entry name" value="RNase_Y/CdgJ"/>
</dbReference>
<dbReference type="CDD" id="cd00077">
    <property type="entry name" value="HDc"/>
    <property type="match status" value="1"/>
</dbReference>
<dbReference type="EMBL" id="CBTK010000098">
    <property type="protein sequence ID" value="CDH44772.1"/>
    <property type="molecule type" value="Genomic_DNA"/>
</dbReference>
<accession>A0A7U7J311</accession>
<name>A0A7U7J311_9GAMM</name>
<keyword evidence="3" id="KW-1185">Reference proteome</keyword>
<sequence>MRVVATESAVAHCIGDAAAIFAMSPPRYSIYTIIIAYQCDDQVVVKGAKMTNPRELVKNVANIFSLPDIYFRISQLIDDPACTSAKLAEVIAYDPGLTVRVLKLANGVYYGRSQRVETVAQAVTLIGTRDLRHLVLATSTAQAFRNITSAIIDMDAFWQHSVCCALAARVLATHCQPQHRERSFVAGLLHDVGQLVMVHQIPDVAWKILGRLAETGGERYLLEQEELGFTHADVGAELLKSWELPASLWEPVECHHTPLEAKLFPVDTALVHIGNAVANTMNLETRTSDPADVAYRMDARAWPICGQNETVLEEVALEVHAQWFGVFEVIWPGSSLIY</sequence>
<dbReference type="Pfam" id="PF08668">
    <property type="entry name" value="HDOD"/>
    <property type="match status" value="1"/>
</dbReference>
<protein>
    <recommendedName>
        <fullName evidence="1">HDOD domain-containing protein</fullName>
    </recommendedName>
</protein>
<evidence type="ECO:0000313" key="2">
    <source>
        <dbReference type="EMBL" id="CDH44772.1"/>
    </source>
</evidence>
<dbReference type="InterPro" id="IPR013976">
    <property type="entry name" value="HDOD"/>
</dbReference>
<evidence type="ECO:0000259" key="1">
    <source>
        <dbReference type="PROSITE" id="PS51833"/>
    </source>
</evidence>
<proteinExistence type="predicted"/>
<dbReference type="PANTHER" id="PTHR33525">
    <property type="match status" value="1"/>
</dbReference>
<evidence type="ECO:0000313" key="3">
    <source>
        <dbReference type="Proteomes" id="UP000019184"/>
    </source>
</evidence>
<dbReference type="Gene3D" id="1.10.3210.10">
    <property type="entry name" value="Hypothetical protein af1432"/>
    <property type="match status" value="1"/>
</dbReference>
<dbReference type="AlphaFoldDB" id="A0A7U7J311"/>
<dbReference type="SUPFAM" id="SSF109604">
    <property type="entry name" value="HD-domain/PDEase-like"/>
    <property type="match status" value="1"/>
</dbReference>
<organism evidence="2 3">
    <name type="scientific">Candidatus Contendobacter odensis Run_B_J11</name>
    <dbReference type="NCBI Taxonomy" id="1400861"/>
    <lineage>
        <taxon>Bacteria</taxon>
        <taxon>Pseudomonadati</taxon>
        <taxon>Pseudomonadota</taxon>
        <taxon>Gammaproteobacteria</taxon>
        <taxon>Candidatus Competibacteraceae</taxon>
        <taxon>Candidatus Contendibacter</taxon>
    </lineage>
</organism>
<dbReference type="InterPro" id="IPR003607">
    <property type="entry name" value="HD/PDEase_dom"/>
</dbReference>
<gene>
    <name evidence="2" type="ORF">BN874_1870009</name>
</gene>
<dbReference type="PROSITE" id="PS51833">
    <property type="entry name" value="HDOD"/>
    <property type="match status" value="1"/>
</dbReference>
<reference evidence="2 3" key="1">
    <citation type="journal article" date="2014" name="ISME J.">
        <title>Candidatus Competibacter-lineage genomes retrieved from metagenomes reveal functional metabolic diversity.</title>
        <authorList>
            <person name="McIlroy S.J."/>
            <person name="Albertsen M."/>
            <person name="Andresen E.K."/>
            <person name="Saunders A.M."/>
            <person name="Kristiansen R."/>
            <person name="Stokholm-Bjerregaard M."/>
            <person name="Nielsen K.L."/>
            <person name="Nielsen P.H."/>
        </authorList>
    </citation>
    <scope>NUCLEOTIDE SEQUENCE [LARGE SCALE GENOMIC DNA]</scope>
    <source>
        <strain evidence="2 3">Run_B_J11</strain>
    </source>
</reference>
<comment type="caution">
    <text evidence="2">The sequence shown here is derived from an EMBL/GenBank/DDBJ whole genome shotgun (WGS) entry which is preliminary data.</text>
</comment>
<dbReference type="Proteomes" id="UP000019184">
    <property type="component" value="Unassembled WGS sequence"/>
</dbReference>